<organism evidence="1 2">
    <name type="scientific">Arachis hypogaea</name>
    <name type="common">Peanut</name>
    <dbReference type="NCBI Taxonomy" id="3818"/>
    <lineage>
        <taxon>Eukaryota</taxon>
        <taxon>Viridiplantae</taxon>
        <taxon>Streptophyta</taxon>
        <taxon>Embryophyta</taxon>
        <taxon>Tracheophyta</taxon>
        <taxon>Spermatophyta</taxon>
        <taxon>Magnoliopsida</taxon>
        <taxon>eudicotyledons</taxon>
        <taxon>Gunneridae</taxon>
        <taxon>Pentapetalae</taxon>
        <taxon>rosids</taxon>
        <taxon>fabids</taxon>
        <taxon>Fabales</taxon>
        <taxon>Fabaceae</taxon>
        <taxon>Papilionoideae</taxon>
        <taxon>50 kb inversion clade</taxon>
        <taxon>dalbergioids sensu lato</taxon>
        <taxon>Dalbergieae</taxon>
        <taxon>Pterocarpus clade</taxon>
        <taxon>Arachis</taxon>
    </lineage>
</organism>
<proteinExistence type="predicted"/>
<dbReference type="EMBL" id="SDMP01000007">
    <property type="protein sequence ID" value="RYR46714.1"/>
    <property type="molecule type" value="Genomic_DNA"/>
</dbReference>
<name>A0A445C706_ARAHY</name>
<gene>
    <name evidence="1" type="ORF">Ahy_A07g032496</name>
</gene>
<accession>A0A445C706</accession>
<sequence length="151" mass="16899">MPPGRKCPSLSFFNRSDQDKWVGFVLLSTQFSVFVCDHVGRKRSGCETAIPPFPLKWGPPSPPFFQFIMDRDFTDAEGSLLTRPPTLEASRQKEAARMRSCRRSCPPPLSGSFPPPSFLQPPSVIKVPFPFLKGPIGLPQQMYKVDRCLVG</sequence>
<evidence type="ECO:0000313" key="2">
    <source>
        <dbReference type="Proteomes" id="UP000289738"/>
    </source>
</evidence>
<dbReference type="Proteomes" id="UP000289738">
    <property type="component" value="Chromosome A07"/>
</dbReference>
<dbReference type="AlphaFoldDB" id="A0A445C706"/>
<keyword evidence="2" id="KW-1185">Reference proteome</keyword>
<comment type="caution">
    <text evidence="1">The sequence shown here is derived from an EMBL/GenBank/DDBJ whole genome shotgun (WGS) entry which is preliminary data.</text>
</comment>
<protein>
    <submittedName>
        <fullName evidence="1">Uncharacterized protein</fullName>
    </submittedName>
</protein>
<evidence type="ECO:0000313" key="1">
    <source>
        <dbReference type="EMBL" id="RYR46714.1"/>
    </source>
</evidence>
<reference evidence="1 2" key="1">
    <citation type="submission" date="2019-01" db="EMBL/GenBank/DDBJ databases">
        <title>Sequencing of cultivated peanut Arachis hypogaea provides insights into genome evolution and oil improvement.</title>
        <authorList>
            <person name="Chen X."/>
        </authorList>
    </citation>
    <scope>NUCLEOTIDE SEQUENCE [LARGE SCALE GENOMIC DNA]</scope>
    <source>
        <strain evidence="2">cv. Fuhuasheng</strain>
        <tissue evidence="1">Leaves</tissue>
    </source>
</reference>